<gene>
    <name evidence="3" type="ORF">BBD42_18175</name>
</gene>
<evidence type="ECO:0000259" key="2">
    <source>
        <dbReference type="Pfam" id="PF07833"/>
    </source>
</evidence>
<protein>
    <recommendedName>
        <fullName evidence="2">Copper amine oxidase-like N-terminal domain-containing protein</fullName>
    </recommendedName>
</protein>
<name>A0A1B2DKC9_9BACL</name>
<accession>A0A1B2DKC9</accession>
<evidence type="ECO:0000256" key="1">
    <source>
        <dbReference type="SAM" id="SignalP"/>
    </source>
</evidence>
<reference evidence="3" key="1">
    <citation type="submission" date="2016-08" db="EMBL/GenBank/DDBJ databases">
        <title>Complete Genome Seqeunce of Paenibacillus sp. BIHB 4019 from tea rhizoplane.</title>
        <authorList>
            <person name="Thakur R."/>
            <person name="Swarnkar M.K."/>
            <person name="Gulati A."/>
        </authorList>
    </citation>
    <scope>NUCLEOTIDE SEQUENCE [LARGE SCALE GENOMIC DNA]</scope>
    <source>
        <strain evidence="3">BIHB4019</strain>
    </source>
</reference>
<dbReference type="EMBL" id="CP016808">
    <property type="protein sequence ID" value="ANY68187.1"/>
    <property type="molecule type" value="Genomic_DNA"/>
</dbReference>
<dbReference type="Pfam" id="PF07833">
    <property type="entry name" value="Cu_amine_oxidN1"/>
    <property type="match status" value="1"/>
</dbReference>
<dbReference type="Gene3D" id="3.30.457.10">
    <property type="entry name" value="Copper amine oxidase-like, N-terminal domain"/>
    <property type="match status" value="1"/>
</dbReference>
<feature type="domain" description="Copper amine oxidase-like N-terminal" evidence="2">
    <location>
        <begin position="45"/>
        <end position="135"/>
    </location>
</feature>
<keyword evidence="1" id="KW-0732">Signal</keyword>
<sequence>MTEVMMILKKFALGLMAAALLALPALSAPVIAADRPIELANGKLMDNRMLIPLRDVAQNMGAAVEWSQKLQTIEIQKDDISMLLAINSKKVLVNQAETELDVPAQLINNTTYVPLRFVSQILGASVDWNSYGQVATITLEGKQLVVYVEPVKLLAAEKASAARLKQLSDKLNEAADVSAMKQIRTYFKPYFTDRLINVTIQNKGLEYNYSFKDPVTTGSYRTKTTGSFLQSLDIGHDAWETDFMMRESKIIKVNGIWKADSVSFTKGKIPISGA</sequence>
<evidence type="ECO:0000313" key="3">
    <source>
        <dbReference type="EMBL" id="ANY68187.1"/>
    </source>
</evidence>
<dbReference type="InterPro" id="IPR036582">
    <property type="entry name" value="Mao_N_sf"/>
</dbReference>
<dbReference type="AlphaFoldDB" id="A0A1B2DKC9"/>
<feature type="signal peptide" evidence="1">
    <location>
        <begin position="1"/>
        <end position="32"/>
    </location>
</feature>
<dbReference type="SUPFAM" id="SSF55383">
    <property type="entry name" value="Copper amine oxidase, domain N"/>
    <property type="match status" value="1"/>
</dbReference>
<organism evidence="3">
    <name type="scientific">Paenibacillus sp. BIHB 4019</name>
    <dbReference type="NCBI Taxonomy" id="1870819"/>
    <lineage>
        <taxon>Bacteria</taxon>
        <taxon>Bacillati</taxon>
        <taxon>Bacillota</taxon>
        <taxon>Bacilli</taxon>
        <taxon>Bacillales</taxon>
        <taxon>Paenibacillaceae</taxon>
        <taxon>Paenibacillus</taxon>
    </lineage>
</organism>
<dbReference type="InterPro" id="IPR012854">
    <property type="entry name" value="Cu_amine_oxidase-like_N"/>
</dbReference>
<proteinExistence type="predicted"/>
<feature type="chain" id="PRO_5008534942" description="Copper amine oxidase-like N-terminal domain-containing protein" evidence="1">
    <location>
        <begin position="33"/>
        <end position="274"/>
    </location>
</feature>